<keyword evidence="2 7" id="KW-0436">Ligase</keyword>
<dbReference type="Pfam" id="PF01336">
    <property type="entry name" value="tRNA_anti-codon"/>
    <property type="match status" value="1"/>
</dbReference>
<dbReference type="InterPro" id="IPR004365">
    <property type="entry name" value="NA-bd_OB_tRNA"/>
</dbReference>
<keyword evidence="4 7" id="KW-0067">ATP-binding</keyword>
<dbReference type="PANTHER" id="PTHR22594:SF34">
    <property type="entry name" value="ASPARAGINE--TRNA LIGASE, MITOCHONDRIAL-RELATED"/>
    <property type="match status" value="1"/>
</dbReference>
<keyword evidence="10" id="KW-1185">Reference proteome</keyword>
<dbReference type="InterPro" id="IPR006195">
    <property type="entry name" value="aa-tRNA-synth_II"/>
</dbReference>
<dbReference type="GO" id="GO:0016740">
    <property type="term" value="F:transferase activity"/>
    <property type="evidence" value="ECO:0007669"/>
    <property type="project" value="UniProtKB-ARBA"/>
</dbReference>
<dbReference type="EMBL" id="JAFBDQ010000003">
    <property type="protein sequence ID" value="MBM7555953.1"/>
    <property type="molecule type" value="Genomic_DNA"/>
</dbReference>
<dbReference type="Proteomes" id="UP000774000">
    <property type="component" value="Unassembled WGS sequence"/>
</dbReference>
<dbReference type="GO" id="GO:0140096">
    <property type="term" value="F:catalytic activity, acting on a protein"/>
    <property type="evidence" value="ECO:0007669"/>
    <property type="project" value="UniProtKB-ARBA"/>
</dbReference>
<evidence type="ECO:0000256" key="5">
    <source>
        <dbReference type="ARBA" id="ARBA00022917"/>
    </source>
</evidence>
<dbReference type="NCBIfam" id="TIGR00457">
    <property type="entry name" value="asnS"/>
    <property type="match status" value="1"/>
</dbReference>
<dbReference type="InterPro" id="IPR004522">
    <property type="entry name" value="Asn-tRNA-ligase"/>
</dbReference>
<evidence type="ECO:0000256" key="3">
    <source>
        <dbReference type="ARBA" id="ARBA00022741"/>
    </source>
</evidence>
<comment type="subcellular location">
    <subcellularLocation>
        <location evidence="7">Cytoplasm</location>
    </subcellularLocation>
</comment>
<dbReference type="GO" id="GO:0004816">
    <property type="term" value="F:asparagine-tRNA ligase activity"/>
    <property type="evidence" value="ECO:0007669"/>
    <property type="project" value="UniProtKB-UniRule"/>
</dbReference>
<evidence type="ECO:0000256" key="4">
    <source>
        <dbReference type="ARBA" id="ARBA00022840"/>
    </source>
</evidence>
<dbReference type="InterPro" id="IPR045864">
    <property type="entry name" value="aa-tRNA-synth_II/BPL/LPL"/>
</dbReference>
<dbReference type="SUPFAM" id="SSF50249">
    <property type="entry name" value="Nucleic acid-binding proteins"/>
    <property type="match status" value="1"/>
</dbReference>
<sequence>MTYFDKTKIKNALQLEVEDKEDVTVMGWVKTKRGSKNIAFLELNDGSTVENLQVVILNPAEFEELEDINPDTSVRINGYLEAVEGREQSVEMKAEELSIIGDCPADYPLQKKEHSNEFLREIAHLRPRTTTFGVINRFRSKMSYAVHQFFQERDFSYVHTPIITANDTEGAGELFTVTNFDLADVPVTEAGQADFEQDFFAEETGLTVSGQLEAEVLACGLGDVYTFGPTFRAENSNTRRHAAEFWMIEPEMAFCNLEDNMQIIEEFLQYLFQYALEECKEELEFFNQHVAEEDKIAKLEELVEVEFARITYTEAIDILEAADKDFEFEVEWGIDLQTEHERYLAEDHFAKPVMVTDYPLDIKAFYMRLNEDGKTVRAVDCLVPGVGEIVGGSQREERYDVLVDLIDEFGLEQEQYQWFLDLRKYGTVPHSGFGLGFERILMYMSGVSNIRDIISFPRTPGNAEF</sequence>
<dbReference type="CDD" id="cd04318">
    <property type="entry name" value="EcAsnRS_like_N"/>
    <property type="match status" value="1"/>
</dbReference>
<dbReference type="InterPro" id="IPR004364">
    <property type="entry name" value="Aa-tRNA-synt_II"/>
</dbReference>
<dbReference type="HAMAP" id="MF_00534">
    <property type="entry name" value="Asn_tRNA_synth"/>
    <property type="match status" value="1"/>
</dbReference>
<dbReference type="GO" id="GO:0005524">
    <property type="term" value="F:ATP binding"/>
    <property type="evidence" value="ECO:0007669"/>
    <property type="project" value="UniProtKB-UniRule"/>
</dbReference>
<dbReference type="Gene3D" id="3.30.930.10">
    <property type="entry name" value="Bira Bifunctional Protein, Domain 2"/>
    <property type="match status" value="1"/>
</dbReference>
<evidence type="ECO:0000313" key="10">
    <source>
        <dbReference type="Proteomes" id="UP000774000"/>
    </source>
</evidence>
<keyword evidence="5 7" id="KW-0648">Protein biosynthesis</keyword>
<dbReference type="EC" id="6.1.1.22" evidence="7"/>
<evidence type="ECO:0000256" key="2">
    <source>
        <dbReference type="ARBA" id="ARBA00022598"/>
    </source>
</evidence>
<comment type="caution">
    <text evidence="9">The sequence shown here is derived from an EMBL/GenBank/DDBJ whole genome shotgun (WGS) entry which is preliminary data.</text>
</comment>
<organism evidence="9 10">
    <name type="scientific">Halanaerobacter jeridensis</name>
    <dbReference type="NCBI Taxonomy" id="706427"/>
    <lineage>
        <taxon>Bacteria</taxon>
        <taxon>Bacillati</taxon>
        <taxon>Bacillota</taxon>
        <taxon>Clostridia</taxon>
        <taxon>Halanaerobiales</taxon>
        <taxon>Halobacteroidaceae</taxon>
        <taxon>Halanaerobacter</taxon>
    </lineage>
</organism>
<reference evidence="9" key="1">
    <citation type="submission" date="2021-01" db="EMBL/GenBank/DDBJ databases">
        <title>Genomic Encyclopedia of Type Strains, Phase IV (KMG-IV): sequencing the most valuable type-strain genomes for metagenomic binning, comparative biology and taxonomic classification.</title>
        <authorList>
            <person name="Goeker M."/>
        </authorList>
    </citation>
    <scope>NUCLEOTIDE SEQUENCE</scope>
    <source>
        <strain evidence="9">DSM 23230</strain>
    </source>
</reference>
<evidence type="ECO:0000256" key="6">
    <source>
        <dbReference type="ARBA" id="ARBA00023146"/>
    </source>
</evidence>
<dbReference type="Pfam" id="PF00152">
    <property type="entry name" value="tRNA-synt_2"/>
    <property type="match status" value="1"/>
</dbReference>
<dbReference type="GO" id="GO:0006421">
    <property type="term" value="P:asparaginyl-tRNA aminoacylation"/>
    <property type="evidence" value="ECO:0007669"/>
    <property type="project" value="UniProtKB-UniRule"/>
</dbReference>
<protein>
    <recommendedName>
        <fullName evidence="7">Asparagine--tRNA ligase</fullName>
        <ecNumber evidence="7">6.1.1.22</ecNumber>
    </recommendedName>
    <alternativeName>
        <fullName evidence="7">Asparaginyl-tRNA synthetase</fullName>
        <shortName evidence="7">AsnRS</shortName>
    </alternativeName>
</protein>
<comment type="similarity">
    <text evidence="1 7">Belongs to the class-II aminoacyl-tRNA synthetase family.</text>
</comment>
<dbReference type="CDD" id="cd00776">
    <property type="entry name" value="AsxRS_core"/>
    <property type="match status" value="1"/>
</dbReference>
<comment type="subunit">
    <text evidence="7">Homodimer.</text>
</comment>
<dbReference type="SUPFAM" id="SSF55681">
    <property type="entry name" value="Class II aaRS and biotin synthetases"/>
    <property type="match status" value="1"/>
</dbReference>
<dbReference type="InterPro" id="IPR012340">
    <property type="entry name" value="NA-bd_OB-fold"/>
</dbReference>
<keyword evidence="7" id="KW-0963">Cytoplasm</keyword>
<feature type="domain" description="Aminoacyl-transfer RNA synthetases class-II family profile" evidence="8">
    <location>
        <begin position="137"/>
        <end position="460"/>
    </location>
</feature>
<evidence type="ECO:0000256" key="7">
    <source>
        <dbReference type="HAMAP-Rule" id="MF_00534"/>
    </source>
</evidence>
<gene>
    <name evidence="7" type="primary">asnS</name>
    <name evidence="9" type="ORF">JOC47_000787</name>
</gene>
<dbReference type="GO" id="GO:0003676">
    <property type="term" value="F:nucleic acid binding"/>
    <property type="evidence" value="ECO:0007669"/>
    <property type="project" value="InterPro"/>
</dbReference>
<dbReference type="Gene3D" id="2.40.50.140">
    <property type="entry name" value="Nucleic acid-binding proteins"/>
    <property type="match status" value="1"/>
</dbReference>
<evidence type="ECO:0000256" key="1">
    <source>
        <dbReference type="ARBA" id="ARBA00008226"/>
    </source>
</evidence>
<evidence type="ECO:0000259" key="8">
    <source>
        <dbReference type="PROSITE" id="PS50862"/>
    </source>
</evidence>
<comment type="catalytic activity">
    <reaction evidence="7">
        <text>tRNA(Asn) + L-asparagine + ATP = L-asparaginyl-tRNA(Asn) + AMP + diphosphate + H(+)</text>
        <dbReference type="Rhea" id="RHEA:11180"/>
        <dbReference type="Rhea" id="RHEA-COMP:9659"/>
        <dbReference type="Rhea" id="RHEA-COMP:9674"/>
        <dbReference type="ChEBI" id="CHEBI:15378"/>
        <dbReference type="ChEBI" id="CHEBI:30616"/>
        <dbReference type="ChEBI" id="CHEBI:33019"/>
        <dbReference type="ChEBI" id="CHEBI:58048"/>
        <dbReference type="ChEBI" id="CHEBI:78442"/>
        <dbReference type="ChEBI" id="CHEBI:78515"/>
        <dbReference type="ChEBI" id="CHEBI:456215"/>
        <dbReference type="EC" id="6.1.1.22"/>
    </reaction>
</comment>
<dbReference type="PROSITE" id="PS50862">
    <property type="entry name" value="AA_TRNA_LIGASE_II"/>
    <property type="match status" value="1"/>
</dbReference>
<dbReference type="PANTHER" id="PTHR22594">
    <property type="entry name" value="ASPARTYL/LYSYL-TRNA SYNTHETASE"/>
    <property type="match status" value="1"/>
</dbReference>
<keyword evidence="6 7" id="KW-0030">Aminoacyl-tRNA synthetase</keyword>
<name>A0A939BNX3_9FIRM</name>
<dbReference type="RefSeq" id="WP_204700663.1">
    <property type="nucleotide sequence ID" value="NZ_JAFBDQ010000003.1"/>
</dbReference>
<keyword evidence="3 7" id="KW-0547">Nucleotide-binding</keyword>
<proteinExistence type="inferred from homology"/>
<accession>A0A939BNX3</accession>
<dbReference type="AlphaFoldDB" id="A0A939BNX3"/>
<evidence type="ECO:0000313" key="9">
    <source>
        <dbReference type="EMBL" id="MBM7555953.1"/>
    </source>
</evidence>
<dbReference type="PRINTS" id="PR01042">
    <property type="entry name" value="TRNASYNTHASP"/>
</dbReference>
<dbReference type="FunFam" id="3.30.930.10:FF:000016">
    <property type="entry name" value="Asparagine--tRNA ligase"/>
    <property type="match status" value="1"/>
</dbReference>
<dbReference type="GO" id="GO:0005737">
    <property type="term" value="C:cytoplasm"/>
    <property type="evidence" value="ECO:0007669"/>
    <property type="project" value="UniProtKB-SubCell"/>
</dbReference>
<dbReference type="InterPro" id="IPR002312">
    <property type="entry name" value="Asp/Asn-tRNA-synth_IIb"/>
</dbReference>
<dbReference type="NCBIfam" id="NF003037">
    <property type="entry name" value="PRK03932.1"/>
    <property type="match status" value="1"/>
</dbReference>